<evidence type="ECO:0000313" key="3">
    <source>
        <dbReference type="Proteomes" id="UP001221411"/>
    </source>
</evidence>
<name>A0ABT5EF38_9BACT</name>
<accession>A0ABT5EF38</accession>
<feature type="region of interest" description="Disordered" evidence="1">
    <location>
        <begin position="233"/>
        <end position="253"/>
    </location>
</feature>
<dbReference type="Proteomes" id="UP001221411">
    <property type="component" value="Unassembled WGS sequence"/>
</dbReference>
<sequence length="253" mass="26756">MQLRLTAAETTFEGWVKTLLGVDPEKNSRASLFASFSLAGFLPQTWESSEVLAKAQLDGWGRLSRAIDASKIAAGTPRHEAPPSIKPGLGTTALPFKLTIAFAVALPSALAGMLLGHLGAGIASAQTAGAPSLHATTPQVSMIANAFVKNPLSGDFATPSAVPLPSEQAPTARLKDEDHEVPLLSQTRALLKDKNPRAALDTLKEHARLFPKSTHADECANLKRIAEKNLASMTAKEATKTQAAIKEEDKPKP</sequence>
<evidence type="ECO:0000313" key="2">
    <source>
        <dbReference type="EMBL" id="MDC0740391.1"/>
    </source>
</evidence>
<evidence type="ECO:0000256" key="1">
    <source>
        <dbReference type="SAM" id="MobiDB-lite"/>
    </source>
</evidence>
<proteinExistence type="predicted"/>
<dbReference type="EMBL" id="JAQNDO010000001">
    <property type="protein sequence ID" value="MDC0740391.1"/>
    <property type="molecule type" value="Genomic_DNA"/>
</dbReference>
<dbReference type="RefSeq" id="WP_271915598.1">
    <property type="nucleotide sequence ID" value="NZ_JAQNDO010000001.1"/>
</dbReference>
<reference evidence="2 3" key="1">
    <citation type="submission" date="2022-11" db="EMBL/GenBank/DDBJ databases">
        <title>Minimal conservation of predation-associated metabolite biosynthetic gene clusters underscores biosynthetic potential of Myxococcota including descriptions for ten novel species: Archangium lansinium sp. nov., Myxococcus landrumus sp. nov., Nannocystis bai.</title>
        <authorList>
            <person name="Ahearne A."/>
            <person name="Stevens C."/>
            <person name="Dowd S."/>
        </authorList>
    </citation>
    <scope>NUCLEOTIDE SEQUENCE [LARGE SCALE GENOMIC DNA]</scope>
    <source>
        <strain evidence="2 3">RJM3</strain>
    </source>
</reference>
<protein>
    <submittedName>
        <fullName evidence="2">Uncharacterized protein</fullName>
    </submittedName>
</protein>
<keyword evidence="3" id="KW-1185">Reference proteome</keyword>
<comment type="caution">
    <text evidence="2">The sequence shown here is derived from an EMBL/GenBank/DDBJ whole genome shotgun (WGS) entry which is preliminary data.</text>
</comment>
<gene>
    <name evidence="2" type="ORF">POL67_03475</name>
</gene>
<organism evidence="2 3">
    <name type="scientific">Polyangium mundeleinium</name>
    <dbReference type="NCBI Taxonomy" id="2995306"/>
    <lineage>
        <taxon>Bacteria</taxon>
        <taxon>Pseudomonadati</taxon>
        <taxon>Myxococcota</taxon>
        <taxon>Polyangia</taxon>
        <taxon>Polyangiales</taxon>
        <taxon>Polyangiaceae</taxon>
        <taxon>Polyangium</taxon>
    </lineage>
</organism>